<keyword evidence="3" id="KW-1185">Reference proteome</keyword>
<protein>
    <submittedName>
        <fullName evidence="2">Uncharacterized protein</fullName>
    </submittedName>
</protein>
<name>A0ABW5HRT4_9PSEU</name>
<dbReference type="RefSeq" id="WP_344277682.1">
    <property type="nucleotide sequence ID" value="NZ_BAAAHV010000013.1"/>
</dbReference>
<proteinExistence type="predicted"/>
<dbReference type="Proteomes" id="UP001597542">
    <property type="component" value="Unassembled WGS sequence"/>
</dbReference>
<sequence>MPQDEQRQSRRRRRSSAEVARLKALRQAHAEKLERVRQDEQRIDDALAPFAEAAEAIAAAKRRYEERCARIAARLERDLADLDRARAKAVEAAAAERGALKEVLDDETDELRAVMGQSVRTIREVGTGMPETAALLGVSVGEARRLAAVAKRAAGHVSLAESTADGPAHEASSATSASELVPEVEAVPSVELQGPGAAADGE</sequence>
<evidence type="ECO:0000313" key="3">
    <source>
        <dbReference type="Proteomes" id="UP001597542"/>
    </source>
</evidence>
<organism evidence="2 3">
    <name type="scientific">Amycolatopsis albidoflavus</name>
    <dbReference type="NCBI Taxonomy" id="102226"/>
    <lineage>
        <taxon>Bacteria</taxon>
        <taxon>Bacillati</taxon>
        <taxon>Actinomycetota</taxon>
        <taxon>Actinomycetes</taxon>
        <taxon>Pseudonocardiales</taxon>
        <taxon>Pseudonocardiaceae</taxon>
        <taxon>Amycolatopsis</taxon>
    </lineage>
</organism>
<dbReference type="EMBL" id="JBHUKQ010000004">
    <property type="protein sequence ID" value="MFD2479598.1"/>
    <property type="molecule type" value="Genomic_DNA"/>
</dbReference>
<evidence type="ECO:0000256" key="1">
    <source>
        <dbReference type="SAM" id="MobiDB-lite"/>
    </source>
</evidence>
<evidence type="ECO:0000313" key="2">
    <source>
        <dbReference type="EMBL" id="MFD2479598.1"/>
    </source>
</evidence>
<gene>
    <name evidence="2" type="ORF">ACFSUT_04875</name>
</gene>
<reference evidence="3" key="1">
    <citation type="journal article" date="2019" name="Int. J. Syst. Evol. Microbiol.">
        <title>The Global Catalogue of Microorganisms (GCM) 10K type strain sequencing project: providing services to taxonomists for standard genome sequencing and annotation.</title>
        <authorList>
            <consortium name="The Broad Institute Genomics Platform"/>
            <consortium name="The Broad Institute Genome Sequencing Center for Infectious Disease"/>
            <person name="Wu L."/>
            <person name="Ma J."/>
        </authorList>
    </citation>
    <scope>NUCLEOTIDE SEQUENCE [LARGE SCALE GENOMIC DNA]</scope>
    <source>
        <strain evidence="3">CGMCC 4.7638</strain>
    </source>
</reference>
<feature type="region of interest" description="Disordered" evidence="1">
    <location>
        <begin position="157"/>
        <end position="181"/>
    </location>
</feature>
<feature type="compositionally biased region" description="Low complexity" evidence="1">
    <location>
        <begin position="169"/>
        <end position="179"/>
    </location>
</feature>
<accession>A0ABW5HRT4</accession>
<comment type="caution">
    <text evidence="2">The sequence shown here is derived from an EMBL/GenBank/DDBJ whole genome shotgun (WGS) entry which is preliminary data.</text>
</comment>